<proteinExistence type="predicted"/>
<dbReference type="PANTHER" id="PTHR13379">
    <property type="entry name" value="UNCHARACTERIZED DUF1308"/>
    <property type="match status" value="1"/>
</dbReference>
<sequence>MVACEESVEGYKVRATNLLSRLHSLPAHKLSPSALSRLSKLVNSELRFLNSHPLPTLNSTNLGYLEAVVQVLQHPHIDAVSAVLHTFRVTSSGRTIEAHVDVVCTFHVKPVWIVVSDRNPKYLYWSVESSQVKSWNFRVQQLATVAQLLNVLRPSAVLFCFARGVPGNVLEGFEGAIGASRIYLFEEPNLNHANAFEDSHLKFRSRLIEEDDGDWVCIHVSAERAYLDSCITFQVDINSQLDEPVLSQRGGFGVQNSISIVESQGDTFPAVNEQHEGIHQHEGIDSHSGACDNLFCSCLAIICRHSQFFDQKQAPFPTPSFVPMQNIVNLDTTALIALVSEVSNGAASTVVNMSSEDLVLKFKSTAHFMKDQAIEELKRPLMKEMTILFENRRPFMSETVCKKFKSLVSLCGSFKEKIRAEELLQVIPVVADAVSTRVRSLSETGKIKEKNKVIFGTGDFWQAPTLTANLSFVRAVRQTGL</sequence>
<evidence type="ECO:0000313" key="3">
    <source>
        <dbReference type="Proteomes" id="UP000886520"/>
    </source>
</evidence>
<organism evidence="2 3">
    <name type="scientific">Adiantum capillus-veneris</name>
    <name type="common">Maidenhair fern</name>
    <dbReference type="NCBI Taxonomy" id="13818"/>
    <lineage>
        <taxon>Eukaryota</taxon>
        <taxon>Viridiplantae</taxon>
        <taxon>Streptophyta</taxon>
        <taxon>Embryophyta</taxon>
        <taxon>Tracheophyta</taxon>
        <taxon>Polypodiopsida</taxon>
        <taxon>Polypodiidae</taxon>
        <taxon>Polypodiales</taxon>
        <taxon>Pteridineae</taxon>
        <taxon>Pteridaceae</taxon>
        <taxon>Vittarioideae</taxon>
        <taxon>Adiantum</taxon>
    </lineage>
</organism>
<evidence type="ECO:0000313" key="2">
    <source>
        <dbReference type="EMBL" id="KAI5081871.1"/>
    </source>
</evidence>
<dbReference type="Pfam" id="PF07000">
    <property type="entry name" value="DUF1308"/>
    <property type="match status" value="1"/>
</dbReference>
<dbReference type="PANTHER" id="PTHR13379:SF0">
    <property type="entry name" value="UPF0415 PROTEIN C7ORF25"/>
    <property type="match status" value="1"/>
</dbReference>
<reference evidence="2" key="1">
    <citation type="submission" date="2021-01" db="EMBL/GenBank/DDBJ databases">
        <title>Adiantum capillus-veneris genome.</title>
        <authorList>
            <person name="Fang Y."/>
            <person name="Liao Q."/>
        </authorList>
    </citation>
    <scope>NUCLEOTIDE SEQUENCE</scope>
    <source>
        <strain evidence="2">H3</strain>
        <tissue evidence="2">Leaf</tissue>
    </source>
</reference>
<name>A0A9D4V8L1_ADICA</name>
<accession>A0A9D4V8L1</accession>
<dbReference type="Proteomes" id="UP000886520">
    <property type="component" value="Chromosome 2"/>
</dbReference>
<dbReference type="InterPro" id="IPR010733">
    <property type="entry name" value="DUF1308"/>
</dbReference>
<keyword evidence="3" id="KW-1185">Reference proteome</keyword>
<gene>
    <name evidence="2" type="ORF">GOP47_0001614</name>
</gene>
<comment type="caution">
    <text evidence="2">The sequence shown here is derived from an EMBL/GenBank/DDBJ whole genome shotgun (WGS) entry which is preliminary data.</text>
</comment>
<feature type="domain" description="DUF1308" evidence="1">
    <location>
        <begin position="328"/>
        <end position="480"/>
    </location>
</feature>
<protein>
    <recommendedName>
        <fullName evidence="1">DUF1308 domain-containing protein</fullName>
    </recommendedName>
</protein>
<dbReference type="EMBL" id="JABFUD020000003">
    <property type="protein sequence ID" value="KAI5081871.1"/>
    <property type="molecule type" value="Genomic_DNA"/>
</dbReference>
<evidence type="ECO:0000259" key="1">
    <source>
        <dbReference type="Pfam" id="PF07000"/>
    </source>
</evidence>
<dbReference type="OrthoDB" id="441890at2759"/>
<dbReference type="AlphaFoldDB" id="A0A9D4V8L1"/>